<reference evidence="2 3" key="1">
    <citation type="journal article" date="2011" name="Cell">
        <title>The monarch butterfly genome yields insights into long-distance migration.</title>
        <authorList>
            <person name="Zhan S."/>
            <person name="Merlin C."/>
            <person name="Boore J.L."/>
            <person name="Reppert S.M."/>
        </authorList>
    </citation>
    <scope>NUCLEOTIDE SEQUENCE [LARGE SCALE GENOMIC DNA]</scope>
    <source>
        <strain evidence="2">F-2</strain>
    </source>
</reference>
<dbReference type="SUPFAM" id="SSF52954">
    <property type="entry name" value="Class II aaRS ABD-related"/>
    <property type="match status" value="1"/>
</dbReference>
<dbReference type="GO" id="GO:0006435">
    <property type="term" value="P:threonyl-tRNA aminoacylation"/>
    <property type="evidence" value="ECO:0007669"/>
    <property type="project" value="TreeGrafter"/>
</dbReference>
<dbReference type="Pfam" id="PF03129">
    <property type="entry name" value="HGTP_anticodon"/>
    <property type="match status" value="1"/>
</dbReference>
<dbReference type="Gene3D" id="3.40.50.800">
    <property type="entry name" value="Anticodon-binding domain"/>
    <property type="match status" value="1"/>
</dbReference>
<dbReference type="InterPro" id="IPR036621">
    <property type="entry name" value="Anticodon-bd_dom_sf"/>
</dbReference>
<organism evidence="2 3">
    <name type="scientific">Danaus plexippus plexippus</name>
    <dbReference type="NCBI Taxonomy" id="278856"/>
    <lineage>
        <taxon>Eukaryota</taxon>
        <taxon>Metazoa</taxon>
        <taxon>Ecdysozoa</taxon>
        <taxon>Arthropoda</taxon>
        <taxon>Hexapoda</taxon>
        <taxon>Insecta</taxon>
        <taxon>Pterygota</taxon>
        <taxon>Neoptera</taxon>
        <taxon>Endopterygota</taxon>
        <taxon>Lepidoptera</taxon>
        <taxon>Glossata</taxon>
        <taxon>Ditrysia</taxon>
        <taxon>Papilionoidea</taxon>
        <taxon>Nymphalidae</taxon>
        <taxon>Danainae</taxon>
        <taxon>Danaini</taxon>
        <taxon>Danaina</taxon>
        <taxon>Danaus</taxon>
        <taxon>Danaus</taxon>
    </lineage>
</organism>
<dbReference type="PANTHER" id="PTHR11451">
    <property type="entry name" value="THREONINE-TRNA LIGASE"/>
    <property type="match status" value="1"/>
</dbReference>
<keyword evidence="3" id="KW-1185">Reference proteome</keyword>
<protein>
    <submittedName>
        <fullName evidence="2">Uncharacterized protein</fullName>
    </submittedName>
</protein>
<dbReference type="Proteomes" id="UP000007151">
    <property type="component" value="Unassembled WGS sequence"/>
</dbReference>
<dbReference type="KEGG" id="dpl:KGM_204650"/>
<dbReference type="OrthoDB" id="5423599at2759"/>
<comment type="caution">
    <text evidence="2">The sequence shown here is derived from an EMBL/GenBank/DDBJ whole genome shotgun (WGS) entry which is preliminary data.</text>
</comment>
<dbReference type="AlphaFoldDB" id="A0A212FDX4"/>
<evidence type="ECO:0000256" key="1">
    <source>
        <dbReference type="ARBA" id="ARBA00022917"/>
    </source>
</evidence>
<accession>A0A212FDX4</accession>
<name>A0A212FDX4_DANPL</name>
<sequence>MSEVDTDAGDTLNKKVRNAQLAQFNYILVVGEREKSSNTVNVRTRDNKVHGEMSIEGLIEHLNKLVAEKTLSEDSELLK</sequence>
<dbReference type="InterPro" id="IPR004154">
    <property type="entry name" value="Anticodon-bd"/>
</dbReference>
<dbReference type="GO" id="GO:0005739">
    <property type="term" value="C:mitochondrion"/>
    <property type="evidence" value="ECO:0007669"/>
    <property type="project" value="TreeGrafter"/>
</dbReference>
<evidence type="ECO:0000313" key="2">
    <source>
        <dbReference type="EMBL" id="OWR51975.1"/>
    </source>
</evidence>
<dbReference type="PANTHER" id="PTHR11451:SF46">
    <property type="entry name" value="THREONINE--TRNA LIGASE"/>
    <property type="match status" value="1"/>
</dbReference>
<dbReference type="EMBL" id="AGBW02008985">
    <property type="protein sequence ID" value="OWR51975.1"/>
    <property type="molecule type" value="Genomic_DNA"/>
</dbReference>
<keyword evidence="1" id="KW-0648">Protein biosynthesis</keyword>
<gene>
    <name evidence="2" type="ORF">KGM_204650</name>
</gene>
<proteinExistence type="predicted"/>
<dbReference type="STRING" id="278856.A0A212FDX4"/>
<evidence type="ECO:0000313" key="3">
    <source>
        <dbReference type="Proteomes" id="UP000007151"/>
    </source>
</evidence>
<dbReference type="GO" id="GO:0004829">
    <property type="term" value="F:threonine-tRNA ligase activity"/>
    <property type="evidence" value="ECO:0007669"/>
    <property type="project" value="TreeGrafter"/>
</dbReference>